<keyword evidence="2" id="KW-0812">Transmembrane</keyword>
<evidence type="ECO:0008006" key="5">
    <source>
        <dbReference type="Google" id="ProtNLM"/>
    </source>
</evidence>
<sequence>MKSIFKSKLYSIVLIYIIILAFVLTQGIFSEDYIMAGSHEDGERLLEEKQFSRAEHLAISLLTNNPSDPKAEFLLTRSWIGLGREEKKRGNYDRAKQFLQKAYLKWPLNQELKAEIETISKKANQRNFTQTSFGKGSGSHSNTVILLDSEIYRSVADIKEELNSILLQTRTFNQENVNTASKEKFYQTALICLTIFSALNLILTIFIWKRK</sequence>
<feature type="transmembrane region" description="Helical" evidence="2">
    <location>
        <begin position="185"/>
        <end position="208"/>
    </location>
</feature>
<keyword evidence="2" id="KW-1133">Transmembrane helix</keyword>
<protein>
    <recommendedName>
        <fullName evidence="5">Tetratricopeptide repeat protein</fullName>
    </recommendedName>
</protein>
<dbReference type="SUPFAM" id="SSF48452">
    <property type="entry name" value="TPR-like"/>
    <property type="match status" value="1"/>
</dbReference>
<proteinExistence type="predicted"/>
<dbReference type="InterPro" id="IPR019734">
    <property type="entry name" value="TPR_rpt"/>
</dbReference>
<keyword evidence="1" id="KW-0802">TPR repeat</keyword>
<feature type="transmembrane region" description="Helical" evidence="2">
    <location>
        <begin position="9"/>
        <end position="29"/>
    </location>
</feature>
<reference evidence="3 4" key="1">
    <citation type="submission" date="2017-07" db="EMBL/GenBank/DDBJ databases">
        <title>Leptospira spp. isolated from tropical soils.</title>
        <authorList>
            <person name="Thibeaux R."/>
            <person name="Iraola G."/>
            <person name="Ferres I."/>
            <person name="Bierque E."/>
            <person name="Girault D."/>
            <person name="Soupe-Gilbert M.-E."/>
            <person name="Picardeau M."/>
            <person name="Goarant C."/>
        </authorList>
    </citation>
    <scope>NUCLEOTIDE SEQUENCE [LARGE SCALE GENOMIC DNA]</scope>
    <source>
        <strain evidence="3 4">JW2-C-B1</strain>
    </source>
</reference>
<name>A0ABX4N7Z0_9LEPT</name>
<evidence type="ECO:0000313" key="4">
    <source>
        <dbReference type="Proteomes" id="UP000231919"/>
    </source>
</evidence>
<keyword evidence="2" id="KW-0472">Membrane</keyword>
<keyword evidence="4" id="KW-1185">Reference proteome</keyword>
<evidence type="ECO:0000256" key="1">
    <source>
        <dbReference type="PROSITE-ProRule" id="PRU00339"/>
    </source>
</evidence>
<accession>A0ABX4N7Z0</accession>
<dbReference type="InterPro" id="IPR011990">
    <property type="entry name" value="TPR-like_helical_dom_sf"/>
</dbReference>
<comment type="caution">
    <text evidence="3">The sequence shown here is derived from an EMBL/GenBank/DDBJ whole genome shotgun (WGS) entry which is preliminary data.</text>
</comment>
<dbReference type="Proteomes" id="UP000231919">
    <property type="component" value="Unassembled WGS sequence"/>
</dbReference>
<dbReference type="PROSITE" id="PS50005">
    <property type="entry name" value="TPR"/>
    <property type="match status" value="1"/>
</dbReference>
<evidence type="ECO:0000256" key="2">
    <source>
        <dbReference type="SAM" id="Phobius"/>
    </source>
</evidence>
<dbReference type="EMBL" id="NPDP01000021">
    <property type="protein sequence ID" value="PJZ29507.1"/>
    <property type="molecule type" value="Genomic_DNA"/>
</dbReference>
<feature type="repeat" description="TPR" evidence="1">
    <location>
        <begin position="76"/>
        <end position="109"/>
    </location>
</feature>
<organism evidence="3 4">
    <name type="scientific">Leptospira kmetyi</name>
    <dbReference type="NCBI Taxonomy" id="408139"/>
    <lineage>
        <taxon>Bacteria</taxon>
        <taxon>Pseudomonadati</taxon>
        <taxon>Spirochaetota</taxon>
        <taxon>Spirochaetia</taxon>
        <taxon>Leptospirales</taxon>
        <taxon>Leptospiraceae</taxon>
        <taxon>Leptospira</taxon>
    </lineage>
</organism>
<dbReference type="Gene3D" id="1.25.40.10">
    <property type="entry name" value="Tetratricopeptide repeat domain"/>
    <property type="match status" value="1"/>
</dbReference>
<evidence type="ECO:0000313" key="3">
    <source>
        <dbReference type="EMBL" id="PJZ29507.1"/>
    </source>
</evidence>
<gene>
    <name evidence="3" type="ORF">CH378_12545</name>
</gene>